<keyword evidence="4" id="KW-0813">Transport</keyword>
<evidence type="ECO:0000256" key="1">
    <source>
        <dbReference type="ARBA" id="ARBA00001981"/>
    </source>
</evidence>
<dbReference type="PANTHER" id="PTHR11101:SF80">
    <property type="entry name" value="PHOSPHATE TRANSPORTER"/>
    <property type="match status" value="1"/>
</dbReference>
<feature type="transmembrane region" description="Helical" evidence="9">
    <location>
        <begin position="73"/>
        <end position="94"/>
    </location>
</feature>
<accession>A0A832CS58</accession>
<keyword evidence="7 9" id="KW-1133">Transmembrane helix</keyword>
<organism evidence="10">
    <name type="scientific">Ignisphaera aggregans</name>
    <dbReference type="NCBI Taxonomy" id="334771"/>
    <lineage>
        <taxon>Archaea</taxon>
        <taxon>Thermoproteota</taxon>
        <taxon>Thermoprotei</taxon>
        <taxon>Desulfurococcales</taxon>
        <taxon>Desulfurococcaceae</taxon>
        <taxon>Ignisphaera</taxon>
    </lineage>
</organism>
<dbReference type="InterPro" id="IPR001204">
    <property type="entry name" value="Phos_transporter"/>
</dbReference>
<protein>
    <submittedName>
        <fullName evidence="10">Inorganic phosphate transporter</fullName>
    </submittedName>
</protein>
<name>A0A832CS58_9CREN</name>
<evidence type="ECO:0000256" key="8">
    <source>
        <dbReference type="ARBA" id="ARBA00023136"/>
    </source>
</evidence>
<dbReference type="GO" id="GO:0016020">
    <property type="term" value="C:membrane"/>
    <property type="evidence" value="ECO:0007669"/>
    <property type="project" value="UniProtKB-SubCell"/>
</dbReference>
<evidence type="ECO:0000256" key="4">
    <source>
        <dbReference type="ARBA" id="ARBA00022448"/>
    </source>
</evidence>
<gene>
    <name evidence="10" type="ORF">ENU41_03400</name>
</gene>
<evidence type="ECO:0000313" key="10">
    <source>
        <dbReference type="EMBL" id="HGQ35707.1"/>
    </source>
</evidence>
<dbReference type="GO" id="GO:0005315">
    <property type="term" value="F:phosphate transmembrane transporter activity"/>
    <property type="evidence" value="ECO:0007669"/>
    <property type="project" value="InterPro"/>
</dbReference>
<feature type="transmembrane region" description="Helical" evidence="9">
    <location>
        <begin position="268"/>
        <end position="291"/>
    </location>
</feature>
<dbReference type="Pfam" id="PF01384">
    <property type="entry name" value="PHO4"/>
    <property type="match status" value="2"/>
</dbReference>
<evidence type="ECO:0000256" key="6">
    <source>
        <dbReference type="ARBA" id="ARBA00022692"/>
    </source>
</evidence>
<evidence type="ECO:0000256" key="5">
    <source>
        <dbReference type="ARBA" id="ARBA00022592"/>
    </source>
</evidence>
<dbReference type="GO" id="GO:0035435">
    <property type="term" value="P:phosphate ion transmembrane transport"/>
    <property type="evidence" value="ECO:0007669"/>
    <property type="project" value="TreeGrafter"/>
</dbReference>
<keyword evidence="5" id="KW-0592">Phosphate transport</keyword>
<dbReference type="AlphaFoldDB" id="A0A832CS58"/>
<comment type="similarity">
    <text evidence="3">Belongs to the inorganic phosphate transporter (PiT) (TC 2.A.20) family.</text>
</comment>
<sequence>MYHLILIGLGISALLAFSIGSNDLANSVAPLVGSNLLTFRKAALIFVISMSFGALAQGYMVMKTLGRGVVSNIDIIGAVSASLAAFIWIMFATYKGLPISTTHSIVGSVIGIGLAYTFLDGKSINLNLDVLIKILLSWITSPISAMVLAIPLFYITKRLYHYGEKIVILLALALGILAAYSFGANDVGNAVGVYVTITSEALGLPDSTTMRYLAMFTALFISLGAIIFGRRVVETLAFKVTRLDITTSIAANADAVAVWLYTTIPYMIFGYGMPISTSYAAAGAIIGAGIAKYRNFKALNMKMLVFIMFAWVLTLPITSCIAISIYTILKYVIGL</sequence>
<feature type="transmembrane region" description="Helical" evidence="9">
    <location>
        <begin position="303"/>
        <end position="329"/>
    </location>
</feature>
<evidence type="ECO:0000256" key="3">
    <source>
        <dbReference type="ARBA" id="ARBA00009916"/>
    </source>
</evidence>
<keyword evidence="6 9" id="KW-0812">Transmembrane</keyword>
<evidence type="ECO:0000256" key="9">
    <source>
        <dbReference type="SAM" id="Phobius"/>
    </source>
</evidence>
<reference evidence="10" key="1">
    <citation type="journal article" date="2020" name="mSystems">
        <title>Genome- and Community-Level Interaction Insights into Carbon Utilization and Element Cycling Functions of Hydrothermarchaeota in Hydrothermal Sediment.</title>
        <authorList>
            <person name="Zhou Z."/>
            <person name="Liu Y."/>
            <person name="Xu W."/>
            <person name="Pan J."/>
            <person name="Luo Z.H."/>
            <person name="Li M."/>
        </authorList>
    </citation>
    <scope>NUCLEOTIDE SEQUENCE</scope>
    <source>
        <strain evidence="10">SpSt-667</strain>
    </source>
</reference>
<comment type="subcellular location">
    <subcellularLocation>
        <location evidence="2">Membrane</location>
        <topology evidence="2">Multi-pass membrane protein</topology>
    </subcellularLocation>
</comment>
<feature type="transmembrane region" description="Helical" evidence="9">
    <location>
        <begin position="42"/>
        <end position="61"/>
    </location>
</feature>
<feature type="transmembrane region" description="Helical" evidence="9">
    <location>
        <begin position="166"/>
        <end position="183"/>
    </location>
</feature>
<comment type="function">
    <text evidence="1">Potential transporter for phosphate.</text>
</comment>
<evidence type="ECO:0000256" key="2">
    <source>
        <dbReference type="ARBA" id="ARBA00004141"/>
    </source>
</evidence>
<feature type="transmembrane region" description="Helical" evidence="9">
    <location>
        <begin position="212"/>
        <end position="233"/>
    </location>
</feature>
<proteinExistence type="inferred from homology"/>
<comment type="caution">
    <text evidence="10">The sequence shown here is derived from an EMBL/GenBank/DDBJ whole genome shotgun (WGS) entry which is preliminary data.</text>
</comment>
<keyword evidence="8 9" id="KW-0472">Membrane</keyword>
<dbReference type="PANTHER" id="PTHR11101">
    <property type="entry name" value="PHOSPHATE TRANSPORTER"/>
    <property type="match status" value="1"/>
</dbReference>
<feature type="transmembrane region" description="Helical" evidence="9">
    <location>
        <begin position="130"/>
        <end position="154"/>
    </location>
</feature>
<dbReference type="EMBL" id="DTCK01000019">
    <property type="protein sequence ID" value="HGQ35707.1"/>
    <property type="molecule type" value="Genomic_DNA"/>
</dbReference>
<evidence type="ECO:0000256" key="7">
    <source>
        <dbReference type="ARBA" id="ARBA00022989"/>
    </source>
</evidence>